<dbReference type="PANTHER" id="PTHR46696:SF4">
    <property type="entry name" value="BIOTIN BIOSYNTHESIS CYTOCHROME P450"/>
    <property type="match status" value="1"/>
</dbReference>
<dbReference type="CDD" id="cd11033">
    <property type="entry name" value="CYP142-like"/>
    <property type="match status" value="1"/>
</dbReference>
<evidence type="ECO:0000256" key="4">
    <source>
        <dbReference type="ARBA" id="ARBA00022723"/>
    </source>
</evidence>
<dbReference type="GO" id="GO:0036199">
    <property type="term" value="F:cholest-4-en-3-one 26-monooxygenase activity"/>
    <property type="evidence" value="ECO:0007669"/>
    <property type="project" value="TreeGrafter"/>
</dbReference>
<dbReference type="Gene3D" id="1.10.630.10">
    <property type="entry name" value="Cytochrome P450"/>
    <property type="match status" value="1"/>
</dbReference>
<protein>
    <submittedName>
        <fullName evidence="8">Cytochrome P450</fullName>
    </submittedName>
</protein>
<dbReference type="InterPro" id="IPR002397">
    <property type="entry name" value="Cyt_P450_B"/>
</dbReference>
<accession>A0A931IC76</accession>
<dbReference type="GO" id="GO:0005506">
    <property type="term" value="F:iron ion binding"/>
    <property type="evidence" value="ECO:0007669"/>
    <property type="project" value="InterPro"/>
</dbReference>
<name>A0A931IC76_9NOCA</name>
<evidence type="ECO:0000256" key="7">
    <source>
        <dbReference type="ARBA" id="ARBA00023033"/>
    </source>
</evidence>
<evidence type="ECO:0000256" key="1">
    <source>
        <dbReference type="ARBA" id="ARBA00001971"/>
    </source>
</evidence>
<gene>
    <name evidence="8" type="ORF">IT779_16470</name>
</gene>
<keyword evidence="9" id="KW-1185">Reference proteome</keyword>
<evidence type="ECO:0000256" key="2">
    <source>
        <dbReference type="ARBA" id="ARBA00010617"/>
    </source>
</evidence>
<dbReference type="Proteomes" id="UP000655751">
    <property type="component" value="Unassembled WGS sequence"/>
</dbReference>
<evidence type="ECO:0000256" key="3">
    <source>
        <dbReference type="ARBA" id="ARBA00022617"/>
    </source>
</evidence>
<keyword evidence="5" id="KW-0560">Oxidoreductase</keyword>
<dbReference type="SUPFAM" id="SSF48264">
    <property type="entry name" value="Cytochrome P450"/>
    <property type="match status" value="1"/>
</dbReference>
<comment type="cofactor">
    <cofactor evidence="1">
        <name>heme</name>
        <dbReference type="ChEBI" id="CHEBI:30413"/>
    </cofactor>
</comment>
<keyword evidence="7" id="KW-0503">Monooxygenase</keyword>
<evidence type="ECO:0000313" key="8">
    <source>
        <dbReference type="EMBL" id="MBH0777871.1"/>
    </source>
</evidence>
<proteinExistence type="inferred from homology"/>
<keyword evidence="6" id="KW-0408">Iron</keyword>
<dbReference type="GO" id="GO:0006707">
    <property type="term" value="P:cholesterol catabolic process"/>
    <property type="evidence" value="ECO:0007669"/>
    <property type="project" value="TreeGrafter"/>
</dbReference>
<comment type="caution">
    <text evidence="8">The sequence shown here is derived from an EMBL/GenBank/DDBJ whole genome shotgun (WGS) entry which is preliminary data.</text>
</comment>
<dbReference type="Pfam" id="PF00067">
    <property type="entry name" value="p450"/>
    <property type="match status" value="1"/>
</dbReference>
<dbReference type="EMBL" id="JADMLG010000006">
    <property type="protein sequence ID" value="MBH0777871.1"/>
    <property type="molecule type" value="Genomic_DNA"/>
</dbReference>
<dbReference type="GO" id="GO:0020037">
    <property type="term" value="F:heme binding"/>
    <property type="evidence" value="ECO:0007669"/>
    <property type="project" value="InterPro"/>
</dbReference>
<reference evidence="8" key="1">
    <citation type="submission" date="2020-11" db="EMBL/GenBank/DDBJ databases">
        <title>Nocardia NEAU-351.nov., a novel actinomycete isolated from the cow dung.</title>
        <authorList>
            <person name="Zhang X."/>
        </authorList>
    </citation>
    <scope>NUCLEOTIDE SEQUENCE</scope>
    <source>
        <strain evidence="8">NEAU-351</strain>
    </source>
</reference>
<dbReference type="PANTHER" id="PTHR46696">
    <property type="entry name" value="P450, PUTATIVE (EUROFUNG)-RELATED"/>
    <property type="match status" value="1"/>
</dbReference>
<comment type="similarity">
    <text evidence="2">Belongs to the cytochrome P450 family.</text>
</comment>
<sequence length="425" mass="47155">MTISHPPTSARPYHRLDISSQEFWGQDFLTREHSFAQLRAEPGLTWHDPAPSMFPHEEAGYWAVTRHADIRHISRNSELFCSSQGISMAPLAAEFQRVTTFFLTMDPPEHTRYRKLISMAFTPRQIRLIESQIRDTAAQVVDEVIAELEANGEADFAASVSKKLPMRTISRMIGLDPADYEAVADAAEAVFGTSDGEYASIEEQATHLMTQLGVLQNAGIDLARRRREEPADDLMTNMVNAEVDGHGLTDADIGAFMVLLAAAGNDTTKQTISHVFKALAEHPEQAAWLAEDFDGRIGAAIDEFVRWATPVMTFARHATADTEVAGTPIKAGEKLVLFYCSGNRDDAAFERPHEFDITRGPTEHVAFGGGGTHFCLGAQLARMELRHMFHQLSTRLPAVDVGRPEYVNSNIIHGMKRMPIRLRSA</sequence>
<dbReference type="GO" id="GO:0008395">
    <property type="term" value="F:steroid hydroxylase activity"/>
    <property type="evidence" value="ECO:0007669"/>
    <property type="project" value="TreeGrafter"/>
</dbReference>
<dbReference type="InterPro" id="IPR036396">
    <property type="entry name" value="Cyt_P450_sf"/>
</dbReference>
<evidence type="ECO:0000256" key="5">
    <source>
        <dbReference type="ARBA" id="ARBA00023002"/>
    </source>
</evidence>
<dbReference type="AlphaFoldDB" id="A0A931IC76"/>
<dbReference type="InterPro" id="IPR001128">
    <property type="entry name" value="Cyt_P450"/>
</dbReference>
<evidence type="ECO:0000313" key="9">
    <source>
        <dbReference type="Proteomes" id="UP000655751"/>
    </source>
</evidence>
<dbReference type="PRINTS" id="PR00359">
    <property type="entry name" value="BP450"/>
</dbReference>
<keyword evidence="4" id="KW-0479">Metal-binding</keyword>
<keyword evidence="3" id="KW-0349">Heme</keyword>
<dbReference type="RefSeq" id="WP_196150192.1">
    <property type="nucleotide sequence ID" value="NZ_JADMLG010000006.1"/>
</dbReference>
<dbReference type="FunFam" id="1.10.630.10:FF:000018">
    <property type="entry name" value="Cytochrome P450 monooxygenase"/>
    <property type="match status" value="1"/>
</dbReference>
<organism evidence="8 9">
    <name type="scientific">Nocardia bovistercoris</name>
    <dbReference type="NCBI Taxonomy" id="2785916"/>
    <lineage>
        <taxon>Bacteria</taxon>
        <taxon>Bacillati</taxon>
        <taxon>Actinomycetota</taxon>
        <taxon>Actinomycetes</taxon>
        <taxon>Mycobacteriales</taxon>
        <taxon>Nocardiaceae</taxon>
        <taxon>Nocardia</taxon>
    </lineage>
</organism>
<evidence type="ECO:0000256" key="6">
    <source>
        <dbReference type="ARBA" id="ARBA00023004"/>
    </source>
</evidence>